<dbReference type="InterPro" id="IPR014001">
    <property type="entry name" value="Helicase_ATP-bd"/>
</dbReference>
<keyword evidence="4" id="KW-0067">ATP-binding</keyword>
<accession>C5A7B3</accession>
<dbReference type="GO" id="GO:0004386">
    <property type="term" value="F:helicase activity"/>
    <property type="evidence" value="ECO:0007669"/>
    <property type="project" value="UniProtKB-KW"/>
</dbReference>
<dbReference type="Pfam" id="PF13020">
    <property type="entry name" value="NOV_C"/>
    <property type="match status" value="1"/>
</dbReference>
<dbReference type="InterPro" id="IPR024975">
    <property type="entry name" value="NOV_C"/>
</dbReference>
<keyword evidence="5" id="KW-0175">Coiled coil</keyword>
<evidence type="ECO:0000259" key="6">
    <source>
        <dbReference type="PROSITE" id="PS51192"/>
    </source>
</evidence>
<feature type="domain" description="Helicase C-terminal" evidence="7">
    <location>
        <begin position="470"/>
        <end position="626"/>
    </location>
</feature>
<organism evidence="8 9">
    <name type="scientific">Thermococcus gammatolerans (strain DSM 15229 / JCM 11827 / EJ3)</name>
    <dbReference type="NCBI Taxonomy" id="593117"/>
    <lineage>
        <taxon>Archaea</taxon>
        <taxon>Methanobacteriati</taxon>
        <taxon>Methanobacteriota</taxon>
        <taxon>Thermococci</taxon>
        <taxon>Thermococcales</taxon>
        <taxon>Thermococcaceae</taxon>
        <taxon>Thermococcus</taxon>
    </lineage>
</organism>
<dbReference type="GO" id="GO:0005524">
    <property type="term" value="F:ATP binding"/>
    <property type="evidence" value="ECO:0007669"/>
    <property type="project" value="UniProtKB-KW"/>
</dbReference>
<sequence length="1100" mass="129354">MRVMVGTLKPGYILKSTKWKEPFLVEIVNESGDTIMVGGHYLNSRKADLYILTKADLEEIEIITNPLDFKGDPEAAALAIEGERYHFASLYDPILAVSVSKIAPLPFQIDAVYNHILRNPEIRFLLADDPGAGKTIMAGLVIKELKLRGLAERILIVVPGHLVPQWKREMKEKFQEEFTIVNREIFRTTTDVWRREKQVIASIDFLKQEDILKSLENVDWDLVIVDEAHKMAAYRFGKKIYRTKRYKVGEVLSRNSTHMLFLTATPHKGDPENFRLLLDLLVPGLFSDKEILLEAIRRNENPIFLRRMKEDLVDFEGKKIFKPRYSHTVNFNLTDKEIKLYNELSRYIHYQYTVLEGSRRSIVFPLVILQRRFASSTYALLQSLRRRKARLKEYLESGKLETKGVQLDFEDLLELEDEEERERWKAELRLEGLPIVRKRKLIEAEIRTLDELIRMSEELIASEEETKLKKLRETLDFIAREHGEKEKILIFTEFKDTLEYLVNKLQEWGYTVTFIHGEMDMETRLQREKDFREWAQVMVATEAAGEGINLQFCHLLINYDIPWNPNRLEQRIGRVHRYGQRYPVHIFNFVARNTREGMVLERLLHKIEEIRKALGDKVFDVIGELLDGENLYTLLAEVAVMLRDPDSVLKEEEPKFQPEEITKKAEELLGESLATKHIDLSRIMRLLEKAEENRLSPEYLELFFLKAMKRLNARIREKEPHVYSIERTPRVLREIAERKGYGTVERSYRAITFDKAISEERDDVEFVSFGHPLFEALREWVQEEYLKELQRGAVFYDPRNRLHGTIWFFEGEVQDGFNKTAGKTLVAVYDDGENLEVIDPKIIWDLEPAKDSPEVEVEFSRRENAMIYAMKALEEYRDRLLRERKRQAEIKEKYGVKSLKKLIDDLDYKLAEYELLPPEEKKRYALTIRNLEERLNRYRKALKELPEKIARETSLMVRPPVFIGAIYVLPRGGMGEDPAIEEIGMQIAMQYEREQGRNPVDVSKENLGYDIYSEGNGEKRYIEVKARAHLGDVELTWNEYVTAKRLRDKYWLYVVAYAAEKPTLYIIRDPAHTLKVVEKYEIRFKVPVEEWKKKGKKVEV</sequence>
<dbReference type="HOGENOM" id="CLU_009519_0_0_2"/>
<dbReference type="InterPro" id="IPR038718">
    <property type="entry name" value="SNF2-like_sf"/>
</dbReference>
<dbReference type="PANTHER" id="PTHR45766">
    <property type="entry name" value="DNA ANNEALING HELICASE AND ENDONUCLEASE ZRANB3 FAMILY MEMBER"/>
    <property type="match status" value="1"/>
</dbReference>
<dbReference type="InterPro" id="IPR000330">
    <property type="entry name" value="SNF2_N"/>
</dbReference>
<dbReference type="PATRIC" id="fig|593117.10.peg.1629"/>
<dbReference type="GO" id="GO:0004519">
    <property type="term" value="F:endonuclease activity"/>
    <property type="evidence" value="ECO:0007669"/>
    <property type="project" value="UniProtKB-KW"/>
</dbReference>
<evidence type="ECO:0000259" key="7">
    <source>
        <dbReference type="PROSITE" id="PS51194"/>
    </source>
</evidence>
<dbReference type="InterPro" id="IPR049730">
    <property type="entry name" value="SNF2/RAD54-like_C"/>
</dbReference>
<dbReference type="Gene3D" id="3.40.50.300">
    <property type="entry name" value="P-loop containing nucleotide triphosphate hydrolases"/>
    <property type="match status" value="1"/>
</dbReference>
<dbReference type="InterPro" id="IPR057342">
    <property type="entry name" value="DEXDc_RapA"/>
</dbReference>
<dbReference type="InterPro" id="IPR001650">
    <property type="entry name" value="Helicase_C-like"/>
</dbReference>
<name>C5A7B3_THEGJ</name>
<evidence type="ECO:0000313" key="8">
    <source>
        <dbReference type="EMBL" id="ACS34125.1"/>
    </source>
</evidence>
<dbReference type="Pfam" id="PF00271">
    <property type="entry name" value="Helicase_C"/>
    <property type="match status" value="1"/>
</dbReference>
<dbReference type="Pfam" id="PF00176">
    <property type="entry name" value="SNF2-rel_dom"/>
    <property type="match status" value="1"/>
</dbReference>
<keyword evidence="9" id="KW-1185">Reference proteome</keyword>
<feature type="coiled-coil region" evidence="5">
    <location>
        <begin position="873"/>
        <end position="948"/>
    </location>
</feature>
<keyword evidence="3" id="KW-0347">Helicase</keyword>
<keyword evidence="8" id="KW-0255">Endonuclease</keyword>
<dbReference type="STRING" id="593117.TGAM_1623"/>
<dbReference type="CDD" id="cd18011">
    <property type="entry name" value="DEXDc_RapA"/>
    <property type="match status" value="1"/>
</dbReference>
<gene>
    <name evidence="8" type="ordered locus">TGAM_1623</name>
</gene>
<reference evidence="8 9" key="1">
    <citation type="journal article" date="2007" name="Genome Biol.">
        <title>Genome analysis and genome-wide proteomics of Thermococcus gammatolerans, the most radioresistant organism known amongst the Archaea.</title>
        <authorList>
            <person name="Zivanovic Y."/>
            <person name="Armengaud J."/>
            <person name="Lagorce A."/>
            <person name="Leplat C."/>
            <person name="Guerin P."/>
            <person name="Dutertre M."/>
            <person name="Anthouard V."/>
            <person name="Forterre P."/>
            <person name="Wincker P."/>
            <person name="Confalonieri F."/>
        </authorList>
    </citation>
    <scope>NUCLEOTIDE SEQUENCE [LARGE SCALE GENOMIC DNA]</scope>
    <source>
        <strain evidence="9">DSM 15229 / JCM 11827 / EJ3</strain>
    </source>
</reference>
<keyword evidence="8" id="KW-0540">Nuclease</keyword>
<dbReference type="EMBL" id="CP001398">
    <property type="protein sequence ID" value="ACS34125.1"/>
    <property type="molecule type" value="Genomic_DNA"/>
</dbReference>
<evidence type="ECO:0000256" key="2">
    <source>
        <dbReference type="ARBA" id="ARBA00022801"/>
    </source>
</evidence>
<dbReference type="SMART" id="SM00487">
    <property type="entry name" value="DEXDc"/>
    <property type="match status" value="1"/>
</dbReference>
<proteinExistence type="predicted"/>
<protein>
    <submittedName>
        <fullName evidence="8">Type III restriction endonuclease, res subunit</fullName>
    </submittedName>
</protein>
<dbReference type="SUPFAM" id="SSF52540">
    <property type="entry name" value="P-loop containing nucleoside triphosphate hydrolases"/>
    <property type="match status" value="2"/>
</dbReference>
<dbReference type="AlphaFoldDB" id="C5A7B3"/>
<evidence type="ECO:0000256" key="1">
    <source>
        <dbReference type="ARBA" id="ARBA00022741"/>
    </source>
</evidence>
<dbReference type="PaxDb" id="593117-TGAM_1623"/>
<keyword evidence="1" id="KW-0547">Nucleotide-binding</keyword>
<dbReference type="GO" id="GO:0016787">
    <property type="term" value="F:hydrolase activity"/>
    <property type="evidence" value="ECO:0007669"/>
    <property type="project" value="UniProtKB-KW"/>
</dbReference>
<dbReference type="SMART" id="SM00490">
    <property type="entry name" value="HELICc"/>
    <property type="match status" value="1"/>
</dbReference>
<dbReference type="InterPro" id="IPR027417">
    <property type="entry name" value="P-loop_NTPase"/>
</dbReference>
<dbReference type="Gene3D" id="3.40.50.10810">
    <property type="entry name" value="Tandem AAA-ATPase domain"/>
    <property type="match status" value="1"/>
</dbReference>
<dbReference type="PROSITE" id="PS51192">
    <property type="entry name" value="HELICASE_ATP_BIND_1"/>
    <property type="match status" value="1"/>
</dbReference>
<dbReference type="eggNOG" id="arCOG00871">
    <property type="taxonomic scope" value="Archaea"/>
</dbReference>
<dbReference type="Proteomes" id="UP000001488">
    <property type="component" value="Chromosome"/>
</dbReference>
<evidence type="ECO:0000256" key="5">
    <source>
        <dbReference type="SAM" id="Coils"/>
    </source>
</evidence>
<dbReference type="PROSITE" id="PS51194">
    <property type="entry name" value="HELICASE_CTER"/>
    <property type="match status" value="1"/>
</dbReference>
<evidence type="ECO:0000256" key="4">
    <source>
        <dbReference type="ARBA" id="ARBA00022840"/>
    </source>
</evidence>
<dbReference type="REBASE" id="114026">
    <property type="entry name" value="TgaEJ3ORF1624P"/>
</dbReference>
<dbReference type="GO" id="GO:0140097">
    <property type="term" value="F:catalytic activity, acting on DNA"/>
    <property type="evidence" value="ECO:0007669"/>
    <property type="project" value="UniProtKB-ARBA"/>
</dbReference>
<evidence type="ECO:0000313" key="9">
    <source>
        <dbReference type="Proteomes" id="UP000001488"/>
    </source>
</evidence>
<dbReference type="CDD" id="cd18793">
    <property type="entry name" value="SF2_C_SNF"/>
    <property type="match status" value="1"/>
</dbReference>
<dbReference type="KEGG" id="tga:TGAM_1623"/>
<dbReference type="PANTHER" id="PTHR45766:SF6">
    <property type="entry name" value="SWI_SNF-RELATED MATRIX-ASSOCIATED ACTIN-DEPENDENT REGULATOR OF CHROMATIN SUBFAMILY A-LIKE PROTEIN 1"/>
    <property type="match status" value="1"/>
</dbReference>
<keyword evidence="2" id="KW-0378">Hydrolase</keyword>
<evidence type="ECO:0000256" key="3">
    <source>
        <dbReference type="ARBA" id="ARBA00022806"/>
    </source>
</evidence>
<feature type="domain" description="Helicase ATP-binding" evidence="6">
    <location>
        <begin position="115"/>
        <end position="284"/>
    </location>
</feature>